<keyword evidence="5" id="KW-0863">Zinc-finger</keyword>
<feature type="compositionally biased region" description="Polar residues" evidence="8">
    <location>
        <begin position="201"/>
        <end position="210"/>
    </location>
</feature>
<feature type="domain" description="TRASH" evidence="9">
    <location>
        <begin position="426"/>
        <end position="466"/>
    </location>
</feature>
<feature type="region of interest" description="Disordered" evidence="8">
    <location>
        <begin position="1"/>
        <end position="57"/>
    </location>
</feature>
<evidence type="ECO:0000256" key="8">
    <source>
        <dbReference type="SAM" id="MobiDB-lite"/>
    </source>
</evidence>
<feature type="region of interest" description="Disordered" evidence="8">
    <location>
        <begin position="1323"/>
        <end position="1342"/>
    </location>
</feature>
<feature type="compositionally biased region" description="Pro residues" evidence="8">
    <location>
        <begin position="875"/>
        <end position="884"/>
    </location>
</feature>
<feature type="non-terminal residue" evidence="10">
    <location>
        <position position="1434"/>
    </location>
</feature>
<evidence type="ECO:0000256" key="3">
    <source>
        <dbReference type="ARBA" id="ARBA00022723"/>
    </source>
</evidence>
<evidence type="ECO:0000313" key="10">
    <source>
        <dbReference type="EMBL" id="NXN81171.1"/>
    </source>
</evidence>
<feature type="domain" description="TRASH" evidence="9">
    <location>
        <begin position="617"/>
        <end position="653"/>
    </location>
</feature>
<dbReference type="InterPro" id="IPR011017">
    <property type="entry name" value="TRASH_dom"/>
</dbReference>
<evidence type="ECO:0000256" key="2">
    <source>
        <dbReference type="ARBA" id="ARBA00022553"/>
    </source>
</evidence>
<gene>
    <name evidence="10" type="primary">Zmym3</name>
    <name evidence="10" type="ORF">BOMGAR_R13354</name>
</gene>
<feature type="domain" description="TRASH" evidence="9">
    <location>
        <begin position="662"/>
        <end position="698"/>
    </location>
</feature>
<dbReference type="SUPFAM" id="SSF57716">
    <property type="entry name" value="Glucocorticoid receptor-like (DNA-binding domain)"/>
    <property type="match status" value="1"/>
</dbReference>
<feature type="compositionally biased region" description="Basic and acidic residues" evidence="8">
    <location>
        <begin position="306"/>
        <end position="324"/>
    </location>
</feature>
<feature type="compositionally biased region" description="Acidic residues" evidence="8">
    <location>
        <begin position="337"/>
        <end position="353"/>
    </location>
</feature>
<dbReference type="GO" id="GO:0008270">
    <property type="term" value="F:zinc ion binding"/>
    <property type="evidence" value="ECO:0007669"/>
    <property type="project" value="UniProtKB-KW"/>
</dbReference>
<name>A0A7L1M1D1_BOMGA</name>
<feature type="domain" description="TRASH" evidence="9">
    <location>
        <begin position="569"/>
        <end position="607"/>
    </location>
</feature>
<feature type="non-terminal residue" evidence="10">
    <location>
        <position position="1"/>
    </location>
</feature>
<keyword evidence="2" id="KW-0597">Phosphoprotein</keyword>
<evidence type="ECO:0000256" key="5">
    <source>
        <dbReference type="ARBA" id="ARBA00022771"/>
    </source>
</evidence>
<feature type="compositionally biased region" description="Basic and acidic residues" evidence="8">
    <location>
        <begin position="151"/>
        <end position="168"/>
    </location>
</feature>
<feature type="domain" description="TRASH" evidence="9">
    <location>
        <begin position="482"/>
        <end position="517"/>
    </location>
</feature>
<keyword evidence="6" id="KW-0862">Zinc</keyword>
<protein>
    <submittedName>
        <fullName evidence="10">ZMYM3 protein</fullName>
    </submittedName>
</protein>
<keyword evidence="11" id="KW-1185">Reference proteome</keyword>
<feature type="domain" description="TRASH" evidence="9">
    <location>
        <begin position="384"/>
        <end position="420"/>
    </location>
</feature>
<feature type="domain" description="TRASH" evidence="9">
    <location>
        <begin position="704"/>
        <end position="739"/>
    </location>
</feature>
<feature type="region of interest" description="Disordered" evidence="8">
    <location>
        <begin position="831"/>
        <end position="884"/>
    </location>
</feature>
<dbReference type="InterPro" id="IPR057926">
    <property type="entry name" value="QRICH1_dom"/>
</dbReference>
<evidence type="ECO:0000313" key="11">
    <source>
        <dbReference type="Proteomes" id="UP000532545"/>
    </source>
</evidence>
<accession>A0A7L1M1D1</accession>
<evidence type="ECO:0000256" key="6">
    <source>
        <dbReference type="ARBA" id="ARBA00022833"/>
    </source>
</evidence>
<organism evidence="10 11">
    <name type="scientific">Bombycilla garrulus</name>
    <name type="common">Bohemian waxwing</name>
    <name type="synonym">Lanius garrulus</name>
    <dbReference type="NCBI Taxonomy" id="125297"/>
    <lineage>
        <taxon>Eukaryota</taxon>
        <taxon>Metazoa</taxon>
        <taxon>Chordata</taxon>
        <taxon>Craniata</taxon>
        <taxon>Vertebrata</taxon>
        <taxon>Euteleostomi</taxon>
        <taxon>Archelosauria</taxon>
        <taxon>Archosauria</taxon>
        <taxon>Dinosauria</taxon>
        <taxon>Saurischia</taxon>
        <taxon>Theropoda</taxon>
        <taxon>Coelurosauria</taxon>
        <taxon>Aves</taxon>
        <taxon>Neognathae</taxon>
        <taxon>Neoaves</taxon>
        <taxon>Telluraves</taxon>
        <taxon>Australaves</taxon>
        <taxon>Passeriformes</taxon>
        <taxon>Bombycillidae</taxon>
        <taxon>Bombycilla</taxon>
    </lineage>
</organism>
<evidence type="ECO:0000259" key="9">
    <source>
        <dbReference type="SMART" id="SM00746"/>
    </source>
</evidence>
<keyword evidence="3" id="KW-0479">Metal-binding</keyword>
<feature type="compositionally biased region" description="Polar residues" evidence="8">
    <location>
        <begin position="36"/>
        <end position="46"/>
    </location>
</feature>
<comment type="caution">
    <text evidence="10">The sequence shown here is derived from an EMBL/GenBank/DDBJ whole genome shotgun (WGS) entry which is preliminary data.</text>
</comment>
<feature type="domain" description="TRASH" evidence="9">
    <location>
        <begin position="750"/>
        <end position="785"/>
    </location>
</feature>
<dbReference type="InterPro" id="IPR010507">
    <property type="entry name" value="Znf_MYM"/>
</dbReference>
<dbReference type="Pfam" id="PF12012">
    <property type="entry name" value="DUF3504"/>
    <property type="match status" value="1"/>
</dbReference>
<evidence type="ECO:0000256" key="7">
    <source>
        <dbReference type="ARBA" id="ARBA00022843"/>
    </source>
</evidence>
<feature type="compositionally biased region" description="Basic and acidic residues" evidence="8">
    <location>
        <begin position="263"/>
        <end position="284"/>
    </location>
</feature>
<dbReference type="Pfam" id="PF06467">
    <property type="entry name" value="zf-FCS"/>
    <property type="match status" value="9"/>
</dbReference>
<keyword evidence="4" id="KW-0677">Repeat</keyword>
<dbReference type="EMBL" id="VXBU01005733">
    <property type="protein sequence ID" value="NXN81171.1"/>
    <property type="molecule type" value="Genomic_DNA"/>
</dbReference>
<keyword evidence="7" id="KW-0832">Ubl conjugation</keyword>
<feature type="compositionally biased region" description="Polar residues" evidence="8">
    <location>
        <begin position="840"/>
        <end position="863"/>
    </location>
</feature>
<evidence type="ECO:0000256" key="4">
    <source>
        <dbReference type="ARBA" id="ARBA00022737"/>
    </source>
</evidence>
<feature type="region of interest" description="Disordered" evidence="8">
    <location>
        <begin position="114"/>
        <end position="354"/>
    </location>
</feature>
<sequence length="1434" mass="160112">MDSSEFSGSLDPLSLPNKPLIGDLPADMEFGEDLLGSQTASTQEVSALQPPGWDQSKQMTADEDLNLVVKGGGVSELNKSNDRVLDKPGVLDVLEKPGVLDDLGKTSDLVELDKPEGVDGLCKAQPSQDMEGGLADSSALSREAVGPETGKAGEDAPKNCSGDIKEDGAAAIPALSGDSVPESPQQPVPDSRDLRSAPATEETSAQSSSPTMPPPQLSLKQTKKMKLKAPRKSSPLQKEGLAGEVEVQQSPDNRTAALPPEPVEEKRAEEGDDNGKNSLKEKSALKAQEALPPTGESLSGKGSELPPEKEQKRSERPRRSEISRPETVNSSESIPVSDEDSDAMVDDPNDEDFVPFRTRRSTRMSLRAQMAQRAARSSFTKMTCANCRTPLQKGQTAYQRKGLPQLFCSSSCLTTFSKKPPGKKICTFCKKEIWNTKDSVVAQIGSGGSFHEFCTSVCLSLYEAQQHRPAPQSADASDTSRCSVCHKPGEIQHEVSNGNVVHRICSDACFTKFRATKGLKTNCCDYCGLYIYNKGLPLEYLFHEGQQKRFCNSACLNSYKKKNTRVYPCVWCKTLCKNFDMLPNVDRNGKMGLFCSICCTTSHKVKQSGLVGPPRPCSFCRKSLSEPCYYNKTDRVVYQFCSPSCWTKFQRTSPEGGIHLNCHYCHNLFSGKPEILDWQDKVYQFCCKDCCEDFKRLRGVVSQCEHCKQEKLLHEKIRFSGVEKNFCSEGCVLLYKQDFTKNLGLCCITCTYCSQTCQRAVTEQLEGSTWDFCSEDCKSKYLLWYFKAARCHACKRQGKLLETIHWRGQIKHFCNQQCLLRFYNQQNQPNLDTQKGPESLLNSQTSEPKPALPSSQKAETNMLSAKASSAQTSPAVPPPAPPLVPATPRKNKAAMCKPLMQNRGVSCKFEMKSKGCQTEADWKPQLVVLPIPVPIFVPVPMHMYCQKVPVPFSMPVPVPVPMFLPTTLESTEKIVETIEELKVKIPSNPLEADILAMAEMIAEAEELDKASSDLCDLVSNQSAEGLLEDCDLFGPARDDVLAMAVKMANVLDEPGQDLEADFPKNPLDINPSVDFLFDCGLVAPDDVSTEQDLPRAVRKGQKRLVLSESCSRDSMSSQPSCTVLNYSYGVNAWKSWVQAKYAGGETSKGEELRFGPKPMRIKEDILACSAAELNYGLAQFVKEITRPNGERYEPDSIYYLCLGIQQYLLENNRMVNIFTDLYYLTFVQELNKSLSGWQPTILPNNTVFSRVEEEHLWECKQLGVYSPFVLLNTLMFFNTKFFGLQTAEEHMQLSFTNVVRQSRKCSTARGMTKVVSIRYYAPAKQKKSRDGGSGKRKREEEVPMLEQRENRMNPLRCPVKFYEFYLSKCPESLRNRNDVFYLQPERSCIAESPLWYSVIPMDRSMLESMLNRILAVREIYEEHSRLSSLEDDMD</sequence>
<dbReference type="PANTHER" id="PTHR45736">
    <property type="entry name" value="ZINC FINGER MYM-TYPE PROTEIN"/>
    <property type="match status" value="1"/>
</dbReference>
<feature type="compositionally biased region" description="Basic residues" evidence="8">
    <location>
        <begin position="221"/>
        <end position="231"/>
    </location>
</feature>
<dbReference type="InterPro" id="IPR021893">
    <property type="entry name" value="ZMYM2-like_C"/>
</dbReference>
<feature type="domain" description="TRASH" evidence="9">
    <location>
        <begin position="791"/>
        <end position="826"/>
    </location>
</feature>
<dbReference type="SMART" id="SM00746">
    <property type="entry name" value="TRASH"/>
    <property type="match status" value="10"/>
</dbReference>
<dbReference type="PANTHER" id="PTHR45736:SF3">
    <property type="entry name" value="ZINC FINGER MYM-TYPE PROTEIN 3"/>
    <property type="match status" value="1"/>
</dbReference>
<dbReference type="Pfam" id="PF25561">
    <property type="entry name" value="QRICH1"/>
    <property type="match status" value="1"/>
</dbReference>
<dbReference type="OrthoDB" id="10025028at2759"/>
<dbReference type="Proteomes" id="UP000532545">
    <property type="component" value="Unassembled WGS sequence"/>
</dbReference>
<keyword evidence="1" id="KW-1017">Isopeptide bond</keyword>
<proteinExistence type="predicted"/>
<feature type="domain" description="TRASH" evidence="9">
    <location>
        <begin position="524"/>
        <end position="563"/>
    </location>
</feature>
<evidence type="ECO:0000256" key="1">
    <source>
        <dbReference type="ARBA" id="ARBA00022499"/>
    </source>
</evidence>
<reference evidence="10 11" key="1">
    <citation type="submission" date="2019-09" db="EMBL/GenBank/DDBJ databases">
        <title>Bird 10,000 Genomes (B10K) Project - Family phase.</title>
        <authorList>
            <person name="Zhang G."/>
        </authorList>
    </citation>
    <scope>NUCLEOTIDE SEQUENCE [LARGE SCALE GENOMIC DNA]</scope>
    <source>
        <strain evidence="10">B10K-DU-002-23</strain>
        <tissue evidence="10">Muscle</tissue>
    </source>
</reference>
<dbReference type="InterPro" id="IPR051284">
    <property type="entry name" value="ZnF_MYMT-QRICH1"/>
</dbReference>
<feature type="compositionally biased region" description="Basic and acidic residues" evidence="8">
    <location>
        <begin position="1328"/>
        <end position="1342"/>
    </location>
</feature>